<evidence type="ECO:0000256" key="7">
    <source>
        <dbReference type="RuleBase" id="RU000599"/>
    </source>
</evidence>
<dbReference type="FunFam" id="3.30.230.40:FF:000001">
    <property type="entry name" value="Imidazoleglycerol-phosphate dehydratase HisB"/>
    <property type="match status" value="1"/>
</dbReference>
<keyword evidence="3 6" id="KW-0028">Amino-acid biosynthesis</keyword>
<dbReference type="NCBIfam" id="NF002112">
    <property type="entry name" value="PRK00951.2-2"/>
    <property type="match status" value="1"/>
</dbReference>
<sequence>MREAEVNRKTAETEVYVKINIDGAGKSHINTGIGFLDHMLNLFSKHGLFDLQVEAKGDLYVDSHHTVEDIGITLGQAFLKALGDKKSIKRYGLSYVPMDEALIRAVVDISGRPYLYYDLELKMQALGNFETETVEDFFRAFAYNSYITLHIEQLHGKNTHHIIEAAFKALGRSLDEATKIDDRIEGVPSTKGVL</sequence>
<comment type="subcellular location">
    <subcellularLocation>
        <location evidence="6 7">Cytoplasm</location>
    </subcellularLocation>
</comment>
<protein>
    <recommendedName>
        <fullName evidence="2 6">Imidazoleglycerol-phosphate dehydratase</fullName>
        <shortName evidence="6">IGPD</shortName>
        <ecNumber evidence="6 7">4.2.1.19</ecNumber>
    </recommendedName>
</protein>
<dbReference type="Gene3D" id="3.30.230.40">
    <property type="entry name" value="Imidazole glycerol phosphate dehydratase, domain 1"/>
    <property type="match status" value="2"/>
</dbReference>
<accession>A0A223I080</accession>
<dbReference type="NCBIfam" id="NF002114">
    <property type="entry name" value="PRK00951.2-4"/>
    <property type="match status" value="1"/>
</dbReference>
<evidence type="ECO:0000256" key="5">
    <source>
        <dbReference type="ARBA" id="ARBA00023239"/>
    </source>
</evidence>
<dbReference type="NCBIfam" id="NF002109">
    <property type="entry name" value="PRK00951.1-5"/>
    <property type="match status" value="1"/>
</dbReference>
<dbReference type="GO" id="GO:0000105">
    <property type="term" value="P:L-histidine biosynthetic process"/>
    <property type="evidence" value="ECO:0007669"/>
    <property type="project" value="UniProtKB-UniRule"/>
</dbReference>
<dbReference type="SUPFAM" id="SSF54211">
    <property type="entry name" value="Ribosomal protein S5 domain 2-like"/>
    <property type="match status" value="2"/>
</dbReference>
<dbReference type="EC" id="4.2.1.19" evidence="6 7"/>
<dbReference type="NCBIfam" id="NF002111">
    <property type="entry name" value="PRK00951.2-1"/>
    <property type="match status" value="1"/>
</dbReference>
<dbReference type="HAMAP" id="MF_00076">
    <property type="entry name" value="HisB"/>
    <property type="match status" value="1"/>
</dbReference>
<keyword evidence="5 6" id="KW-0456">Lyase</keyword>
<evidence type="ECO:0000256" key="6">
    <source>
        <dbReference type="HAMAP-Rule" id="MF_00076"/>
    </source>
</evidence>
<proteinExistence type="inferred from homology"/>
<evidence type="ECO:0000256" key="3">
    <source>
        <dbReference type="ARBA" id="ARBA00022605"/>
    </source>
</evidence>
<dbReference type="PROSITE" id="PS00954">
    <property type="entry name" value="IGP_DEHYDRATASE_1"/>
    <property type="match status" value="1"/>
</dbReference>
<comment type="catalytic activity">
    <reaction evidence="6 7">
        <text>D-erythro-1-(imidazol-4-yl)glycerol 3-phosphate = 3-(imidazol-4-yl)-2-oxopropyl phosphate + H2O</text>
        <dbReference type="Rhea" id="RHEA:11040"/>
        <dbReference type="ChEBI" id="CHEBI:15377"/>
        <dbReference type="ChEBI" id="CHEBI:57766"/>
        <dbReference type="ChEBI" id="CHEBI:58278"/>
        <dbReference type="EC" id="4.2.1.19"/>
    </reaction>
</comment>
<name>A0A223I080_THETR</name>
<dbReference type="GO" id="GO:0004424">
    <property type="term" value="F:imidazoleglycerol-phosphate dehydratase activity"/>
    <property type="evidence" value="ECO:0007669"/>
    <property type="project" value="UniProtKB-UniRule"/>
</dbReference>
<dbReference type="Pfam" id="PF00475">
    <property type="entry name" value="IGPD"/>
    <property type="match status" value="1"/>
</dbReference>
<dbReference type="Proteomes" id="UP000214975">
    <property type="component" value="Chromosome"/>
</dbReference>
<dbReference type="UniPathway" id="UPA00031">
    <property type="reaction ID" value="UER00011"/>
</dbReference>
<keyword evidence="6" id="KW-0963">Cytoplasm</keyword>
<evidence type="ECO:0000256" key="2">
    <source>
        <dbReference type="ARBA" id="ARBA00016664"/>
    </source>
</evidence>
<dbReference type="InterPro" id="IPR020565">
    <property type="entry name" value="ImidazoleglycerP_deHydtase_CS"/>
</dbReference>
<dbReference type="InterPro" id="IPR000807">
    <property type="entry name" value="ImidazoleglycerolP_deHydtase"/>
</dbReference>
<dbReference type="AlphaFoldDB" id="A0A223I080"/>
<dbReference type="PANTHER" id="PTHR23133:SF2">
    <property type="entry name" value="IMIDAZOLEGLYCEROL-PHOSPHATE DEHYDRATASE"/>
    <property type="match status" value="1"/>
</dbReference>
<dbReference type="PROSITE" id="PS00955">
    <property type="entry name" value="IGP_DEHYDRATASE_2"/>
    <property type="match status" value="1"/>
</dbReference>
<comment type="similarity">
    <text evidence="6 7">Belongs to the imidazoleglycerol-phosphate dehydratase family.</text>
</comment>
<keyword evidence="4 6" id="KW-0368">Histidine biosynthesis</keyword>
<dbReference type="FunFam" id="3.30.230.40:FF:000003">
    <property type="entry name" value="Imidazoleglycerol-phosphate dehydratase HisB"/>
    <property type="match status" value="1"/>
</dbReference>
<evidence type="ECO:0000313" key="9">
    <source>
        <dbReference type="Proteomes" id="UP000214975"/>
    </source>
</evidence>
<dbReference type="GO" id="GO:0005737">
    <property type="term" value="C:cytoplasm"/>
    <property type="evidence" value="ECO:0007669"/>
    <property type="project" value="UniProtKB-SubCell"/>
</dbReference>
<dbReference type="PANTHER" id="PTHR23133">
    <property type="entry name" value="IMIDAZOLEGLYCEROL-PHOSPHATE DEHYDRATASE HIS7"/>
    <property type="match status" value="1"/>
</dbReference>
<dbReference type="InterPro" id="IPR038494">
    <property type="entry name" value="IGPD_sf"/>
</dbReference>
<dbReference type="RefSeq" id="WP_094397566.1">
    <property type="nucleotide sequence ID" value="NZ_CP016893.1"/>
</dbReference>
<dbReference type="InterPro" id="IPR020568">
    <property type="entry name" value="Ribosomal_Su5_D2-typ_SF"/>
</dbReference>
<dbReference type="NCBIfam" id="NF002107">
    <property type="entry name" value="PRK00951.1-2"/>
    <property type="match status" value="1"/>
</dbReference>
<dbReference type="EMBL" id="CP016893">
    <property type="protein sequence ID" value="AST58123.1"/>
    <property type="molecule type" value="Genomic_DNA"/>
</dbReference>
<organism evidence="8 9">
    <name type="scientific">Thermoanaerobacterium thermosaccharolyticum</name>
    <name type="common">Clostridium thermosaccharolyticum</name>
    <dbReference type="NCBI Taxonomy" id="1517"/>
    <lineage>
        <taxon>Bacteria</taxon>
        <taxon>Bacillati</taxon>
        <taxon>Bacillota</taxon>
        <taxon>Clostridia</taxon>
        <taxon>Thermoanaerobacterales</taxon>
        <taxon>Thermoanaerobacteraceae</taxon>
        <taxon>Thermoanaerobacterium</taxon>
    </lineage>
</organism>
<dbReference type="CDD" id="cd07914">
    <property type="entry name" value="IGPD"/>
    <property type="match status" value="1"/>
</dbReference>
<gene>
    <name evidence="6" type="primary">hisB</name>
    <name evidence="8" type="ORF">Thert_02194</name>
</gene>
<reference evidence="8 9" key="1">
    <citation type="submission" date="2016-08" db="EMBL/GenBank/DDBJ databases">
        <title>A novel genetic cassette of butanologenic Thermoanaerobacterium thermosaccharolyticum that directly convert cellulose to butanol.</title>
        <authorList>
            <person name="Li T."/>
            <person name="He J."/>
        </authorList>
    </citation>
    <scope>NUCLEOTIDE SEQUENCE [LARGE SCALE GENOMIC DNA]</scope>
    <source>
        <strain evidence="8 9">TG57</strain>
    </source>
</reference>
<comment type="pathway">
    <text evidence="1 6 7">Amino-acid biosynthesis; L-histidine biosynthesis; L-histidine from 5-phospho-alpha-D-ribose 1-diphosphate: step 6/9.</text>
</comment>
<evidence type="ECO:0000256" key="4">
    <source>
        <dbReference type="ARBA" id="ARBA00023102"/>
    </source>
</evidence>
<evidence type="ECO:0000256" key="1">
    <source>
        <dbReference type="ARBA" id="ARBA00005047"/>
    </source>
</evidence>
<evidence type="ECO:0000313" key="8">
    <source>
        <dbReference type="EMBL" id="AST58123.1"/>
    </source>
</evidence>
<dbReference type="NCBIfam" id="NF002115">
    <property type="entry name" value="PRK00951.2-5"/>
    <property type="match status" value="1"/>
</dbReference>